<dbReference type="InterPro" id="IPR039425">
    <property type="entry name" value="RNA_pol_sigma-70-like"/>
</dbReference>
<dbReference type="GO" id="GO:0003677">
    <property type="term" value="F:DNA binding"/>
    <property type="evidence" value="ECO:0007669"/>
    <property type="project" value="UniProtKB-KW"/>
</dbReference>
<name>A0A3N1CSC7_9ACTN</name>
<feature type="domain" description="RNA polymerase sigma factor 70 region 4 type 2" evidence="7">
    <location>
        <begin position="106"/>
        <end position="156"/>
    </location>
</feature>
<keyword evidence="2" id="KW-0805">Transcription regulation</keyword>
<dbReference type="InterPro" id="IPR013324">
    <property type="entry name" value="RNA_pol_sigma_r3/r4-like"/>
</dbReference>
<keyword evidence="4" id="KW-0238">DNA-binding</keyword>
<dbReference type="RefSeq" id="WP_123663706.1">
    <property type="nucleotide sequence ID" value="NZ_RJKE01000001.1"/>
</dbReference>
<keyword evidence="9" id="KW-1185">Reference proteome</keyword>
<protein>
    <submittedName>
        <fullName evidence="8">RNA polymerase sigma-70 factor (Sigma-E family)</fullName>
    </submittedName>
</protein>
<dbReference type="Gene3D" id="1.10.1740.10">
    <property type="match status" value="1"/>
</dbReference>
<dbReference type="InterPro" id="IPR013325">
    <property type="entry name" value="RNA_pol_sigma_r2"/>
</dbReference>
<dbReference type="InterPro" id="IPR036388">
    <property type="entry name" value="WH-like_DNA-bd_sf"/>
</dbReference>
<evidence type="ECO:0000256" key="4">
    <source>
        <dbReference type="ARBA" id="ARBA00023125"/>
    </source>
</evidence>
<dbReference type="InterPro" id="IPR013249">
    <property type="entry name" value="RNA_pol_sigma70_r4_t2"/>
</dbReference>
<keyword evidence="3" id="KW-0731">Sigma factor</keyword>
<evidence type="ECO:0000256" key="3">
    <source>
        <dbReference type="ARBA" id="ARBA00023082"/>
    </source>
</evidence>
<gene>
    <name evidence="8" type="ORF">EDD29_1586</name>
</gene>
<comment type="similarity">
    <text evidence="1">Belongs to the sigma-70 factor family. ECF subfamily.</text>
</comment>
<dbReference type="OrthoDB" id="2046835at2"/>
<feature type="domain" description="RNA polymerase sigma-70 region 2" evidence="6">
    <location>
        <begin position="16"/>
        <end position="77"/>
    </location>
</feature>
<dbReference type="PANTHER" id="PTHR43133:SF50">
    <property type="entry name" value="ECF RNA POLYMERASE SIGMA FACTOR SIGM"/>
    <property type="match status" value="1"/>
</dbReference>
<dbReference type="InterPro" id="IPR014325">
    <property type="entry name" value="RNA_pol_sigma-E_actinobac"/>
</dbReference>
<evidence type="ECO:0000259" key="7">
    <source>
        <dbReference type="Pfam" id="PF08281"/>
    </source>
</evidence>
<dbReference type="CDD" id="cd06171">
    <property type="entry name" value="Sigma70_r4"/>
    <property type="match status" value="1"/>
</dbReference>
<evidence type="ECO:0000256" key="2">
    <source>
        <dbReference type="ARBA" id="ARBA00023015"/>
    </source>
</evidence>
<evidence type="ECO:0000256" key="5">
    <source>
        <dbReference type="ARBA" id="ARBA00023163"/>
    </source>
</evidence>
<dbReference type="GO" id="GO:0016987">
    <property type="term" value="F:sigma factor activity"/>
    <property type="evidence" value="ECO:0007669"/>
    <property type="project" value="UniProtKB-KW"/>
</dbReference>
<dbReference type="NCBIfam" id="TIGR02937">
    <property type="entry name" value="sigma70-ECF"/>
    <property type="match status" value="1"/>
</dbReference>
<evidence type="ECO:0000256" key="1">
    <source>
        <dbReference type="ARBA" id="ARBA00010641"/>
    </source>
</evidence>
<accession>A0A3N1CSC7</accession>
<dbReference type="InterPro" id="IPR007627">
    <property type="entry name" value="RNA_pol_sigma70_r2"/>
</dbReference>
<comment type="caution">
    <text evidence="8">The sequence shown here is derived from an EMBL/GenBank/DDBJ whole genome shotgun (WGS) entry which is preliminary data.</text>
</comment>
<dbReference type="Proteomes" id="UP000272400">
    <property type="component" value="Unassembled WGS sequence"/>
</dbReference>
<proteinExistence type="inferred from homology"/>
<dbReference type="Pfam" id="PF08281">
    <property type="entry name" value="Sigma70_r4_2"/>
    <property type="match status" value="1"/>
</dbReference>
<evidence type="ECO:0000313" key="8">
    <source>
        <dbReference type="EMBL" id="ROO84074.1"/>
    </source>
</evidence>
<keyword evidence="5" id="KW-0804">Transcription</keyword>
<dbReference type="AlphaFoldDB" id="A0A3N1CSC7"/>
<dbReference type="SUPFAM" id="SSF88659">
    <property type="entry name" value="Sigma3 and sigma4 domains of RNA polymerase sigma factors"/>
    <property type="match status" value="1"/>
</dbReference>
<dbReference type="Pfam" id="PF04542">
    <property type="entry name" value="Sigma70_r2"/>
    <property type="match status" value="1"/>
</dbReference>
<dbReference type="PANTHER" id="PTHR43133">
    <property type="entry name" value="RNA POLYMERASE ECF-TYPE SIGMA FACTO"/>
    <property type="match status" value="1"/>
</dbReference>
<reference evidence="8 9" key="1">
    <citation type="submission" date="2018-11" db="EMBL/GenBank/DDBJ databases">
        <title>Sequencing the genomes of 1000 actinobacteria strains.</title>
        <authorList>
            <person name="Klenk H.-P."/>
        </authorList>
    </citation>
    <scope>NUCLEOTIDE SEQUENCE [LARGE SCALE GENOMIC DNA]</scope>
    <source>
        <strain evidence="8 9">DSM 44254</strain>
    </source>
</reference>
<dbReference type="Gene3D" id="1.10.10.10">
    <property type="entry name" value="Winged helix-like DNA-binding domain superfamily/Winged helix DNA-binding domain"/>
    <property type="match status" value="1"/>
</dbReference>
<organism evidence="8 9">
    <name type="scientific">Actinocorallia herbida</name>
    <dbReference type="NCBI Taxonomy" id="58109"/>
    <lineage>
        <taxon>Bacteria</taxon>
        <taxon>Bacillati</taxon>
        <taxon>Actinomycetota</taxon>
        <taxon>Actinomycetes</taxon>
        <taxon>Streptosporangiales</taxon>
        <taxon>Thermomonosporaceae</taxon>
        <taxon>Actinocorallia</taxon>
    </lineage>
</organism>
<dbReference type="InterPro" id="IPR014284">
    <property type="entry name" value="RNA_pol_sigma-70_dom"/>
</dbReference>
<evidence type="ECO:0000259" key="6">
    <source>
        <dbReference type="Pfam" id="PF04542"/>
    </source>
</evidence>
<dbReference type="GO" id="GO:0006352">
    <property type="term" value="P:DNA-templated transcription initiation"/>
    <property type="evidence" value="ECO:0007669"/>
    <property type="project" value="InterPro"/>
</dbReference>
<dbReference type="EMBL" id="RJKE01000001">
    <property type="protein sequence ID" value="ROO84074.1"/>
    <property type="molecule type" value="Genomic_DNA"/>
</dbReference>
<dbReference type="NCBIfam" id="TIGR02983">
    <property type="entry name" value="SigE-fam_strep"/>
    <property type="match status" value="1"/>
</dbReference>
<sequence length="176" mass="19953">MRSGDPERQFDAFVAHRFPALYRYAYVLTGNQHDAEDLVQEALTRTGVAWGRIRRKDDPEGYVRTTMARIMANRWRRPKLEHLVPGVPEIAADDPGLNRVHEVDGLDAALQALPPRMRAVLVLRYFEQLSEEETARALGCSRGTVKSQASRALAKLRAGMLDDPERALMEDRRGRS</sequence>
<evidence type="ECO:0000313" key="9">
    <source>
        <dbReference type="Proteomes" id="UP000272400"/>
    </source>
</evidence>
<dbReference type="SUPFAM" id="SSF88946">
    <property type="entry name" value="Sigma2 domain of RNA polymerase sigma factors"/>
    <property type="match status" value="1"/>
</dbReference>